<feature type="signal peptide" evidence="1">
    <location>
        <begin position="1"/>
        <end position="25"/>
    </location>
</feature>
<comment type="caution">
    <text evidence="2">The sequence shown here is derived from an EMBL/GenBank/DDBJ whole genome shotgun (WGS) entry which is preliminary data.</text>
</comment>
<organism evidence="2 3">
    <name type="scientific">Melghirimyces profundicolus</name>
    <dbReference type="NCBI Taxonomy" id="1242148"/>
    <lineage>
        <taxon>Bacteria</taxon>
        <taxon>Bacillati</taxon>
        <taxon>Bacillota</taxon>
        <taxon>Bacilli</taxon>
        <taxon>Bacillales</taxon>
        <taxon>Thermoactinomycetaceae</taxon>
        <taxon>Melghirimyces</taxon>
    </lineage>
</organism>
<protein>
    <submittedName>
        <fullName evidence="2">MYXO-CTERM domain-containing protein</fullName>
    </submittedName>
</protein>
<evidence type="ECO:0000313" key="3">
    <source>
        <dbReference type="Proteomes" id="UP000244240"/>
    </source>
</evidence>
<proteinExistence type="predicted"/>
<sequence length="87" mass="9982">MKTFMGWLAMVMLSIFAVQGTHVWAQPVTLTAEVNDNQDNNDQRMLDMTPNNYQRTAVDDNDTDWGWIGLLGLLGLLGRRRKDDNNR</sequence>
<accession>A0A2T6C7Y7</accession>
<gene>
    <name evidence="2" type="ORF">C8P63_103172</name>
</gene>
<dbReference type="InterPro" id="IPR024038">
    <property type="entry name" value="MYXO-CTERM"/>
</dbReference>
<dbReference type="AlphaFoldDB" id="A0A2T6C7Y7"/>
<keyword evidence="3" id="KW-1185">Reference proteome</keyword>
<evidence type="ECO:0000313" key="2">
    <source>
        <dbReference type="EMBL" id="PTX64386.1"/>
    </source>
</evidence>
<feature type="chain" id="PRO_5015457048" evidence="1">
    <location>
        <begin position="26"/>
        <end position="87"/>
    </location>
</feature>
<reference evidence="2 3" key="1">
    <citation type="submission" date="2018-04" db="EMBL/GenBank/DDBJ databases">
        <title>Genomic Encyclopedia of Archaeal and Bacterial Type Strains, Phase II (KMG-II): from individual species to whole genera.</title>
        <authorList>
            <person name="Goeker M."/>
        </authorList>
    </citation>
    <scope>NUCLEOTIDE SEQUENCE [LARGE SCALE GENOMIC DNA]</scope>
    <source>
        <strain evidence="2 3">DSM 45787</strain>
    </source>
</reference>
<dbReference type="EMBL" id="QBKR01000003">
    <property type="protein sequence ID" value="PTX64386.1"/>
    <property type="molecule type" value="Genomic_DNA"/>
</dbReference>
<dbReference type="NCBIfam" id="NF041742">
    <property type="entry name" value="WGxxGxxG_fam"/>
    <property type="match status" value="1"/>
</dbReference>
<dbReference type="RefSeq" id="WP_108021937.1">
    <property type="nucleotide sequence ID" value="NZ_QBKR01000003.1"/>
</dbReference>
<dbReference type="NCBIfam" id="NF038039">
    <property type="entry name" value="WGxxGxxG-CTERM"/>
    <property type="match status" value="1"/>
</dbReference>
<name>A0A2T6C7Y7_9BACL</name>
<dbReference type="Proteomes" id="UP000244240">
    <property type="component" value="Unassembled WGS sequence"/>
</dbReference>
<evidence type="ECO:0000256" key="1">
    <source>
        <dbReference type="SAM" id="SignalP"/>
    </source>
</evidence>
<dbReference type="NCBIfam" id="TIGR03901">
    <property type="entry name" value="MYXO-CTERM"/>
    <property type="match status" value="1"/>
</dbReference>
<keyword evidence="1" id="KW-0732">Signal</keyword>